<evidence type="ECO:0000256" key="1">
    <source>
        <dbReference type="SAM" id="Phobius"/>
    </source>
</evidence>
<evidence type="ECO:0000313" key="3">
    <source>
        <dbReference type="EMBL" id="UUP17725.1"/>
    </source>
</evidence>
<evidence type="ECO:0000259" key="2">
    <source>
        <dbReference type="Pfam" id="PF07811"/>
    </source>
</evidence>
<dbReference type="Proteomes" id="UP001342418">
    <property type="component" value="Chromosome"/>
</dbReference>
<feature type="domain" description="TadE-like" evidence="2">
    <location>
        <begin position="23"/>
        <end position="65"/>
    </location>
</feature>
<keyword evidence="1" id="KW-1133">Transmembrane helix</keyword>
<proteinExistence type="predicted"/>
<evidence type="ECO:0000313" key="4">
    <source>
        <dbReference type="Proteomes" id="UP001342418"/>
    </source>
</evidence>
<dbReference type="EMBL" id="CP030941">
    <property type="protein sequence ID" value="UUP17725.1"/>
    <property type="molecule type" value="Genomic_DNA"/>
</dbReference>
<organism evidence="3 4">
    <name type="scientific">Nitratireductor thuwali</name>
    <dbReference type="NCBI Taxonomy" id="2267699"/>
    <lineage>
        <taxon>Bacteria</taxon>
        <taxon>Pseudomonadati</taxon>
        <taxon>Pseudomonadota</taxon>
        <taxon>Alphaproteobacteria</taxon>
        <taxon>Hyphomicrobiales</taxon>
        <taxon>Phyllobacteriaceae</taxon>
        <taxon>Nitratireductor</taxon>
    </lineage>
</organism>
<dbReference type="Pfam" id="PF07811">
    <property type="entry name" value="TadE"/>
    <property type="match status" value="1"/>
</dbReference>
<keyword evidence="1" id="KW-0812">Transmembrane</keyword>
<reference evidence="3 4" key="1">
    <citation type="submission" date="2018-07" db="EMBL/GenBank/DDBJ databases">
        <title>Genome sequence of Nitratireductor thuwali#1536.</title>
        <authorList>
            <person name="Michoud G."/>
            <person name="Merlino G."/>
            <person name="Sefrji F.O."/>
            <person name="Daffonchio D."/>
        </authorList>
    </citation>
    <scope>NUCLEOTIDE SEQUENCE [LARGE SCALE GENOMIC DNA]</scope>
    <source>
        <strain evidence="4">Nit1536</strain>
    </source>
</reference>
<keyword evidence="4" id="KW-1185">Reference proteome</keyword>
<sequence>MKASEAKTRRKGLFGLFMRDRKGVAALEFAMLAAPFFILFFAIVELCISVATWQLLNNAADDVARILRTGQIKAADLDEEELRTMICDRMQFLVGNNCPPEQLIVDLKQYDTFALAAAAKMRVRNGEVVIEDRGFDPGPSQSKNKMRIVYKWSTLTGFMKSRLFNLNDGTTSLFAAVTWQNEPFDD</sequence>
<dbReference type="InterPro" id="IPR012495">
    <property type="entry name" value="TadE-like_dom"/>
</dbReference>
<accession>A0ABY5MKX8</accession>
<dbReference type="RefSeq" id="WP_338530029.1">
    <property type="nucleotide sequence ID" value="NZ_CP030941.1"/>
</dbReference>
<name>A0ABY5MKX8_9HYPH</name>
<keyword evidence="1" id="KW-0472">Membrane</keyword>
<feature type="transmembrane region" description="Helical" evidence="1">
    <location>
        <begin position="24"/>
        <end position="44"/>
    </location>
</feature>
<gene>
    <name evidence="3" type="ORF">NTH_02198</name>
</gene>
<protein>
    <recommendedName>
        <fullName evidence="2">TadE-like domain-containing protein</fullName>
    </recommendedName>
</protein>